<dbReference type="RefSeq" id="WP_270037638.1">
    <property type="nucleotide sequence ID" value="NZ_JAPDOD010000001.1"/>
</dbReference>
<accession>A0A9X3MPP8</accession>
<reference evidence="7" key="1">
    <citation type="submission" date="2022-10" db="EMBL/GenBank/DDBJ databases">
        <title>The WGS of Solirubrobacter ginsenosidimutans DSM 21036.</title>
        <authorList>
            <person name="Jiang Z."/>
        </authorList>
    </citation>
    <scope>NUCLEOTIDE SEQUENCE</scope>
    <source>
        <strain evidence="7">DSM 21036</strain>
    </source>
</reference>
<keyword evidence="3 7" id="KW-0378">Hydrolase</keyword>
<dbReference type="PANTHER" id="PTHR42693:SF43">
    <property type="entry name" value="BLL2667 PROTEIN"/>
    <property type="match status" value="1"/>
</dbReference>
<dbReference type="Pfam" id="PF00884">
    <property type="entry name" value="Sulfatase"/>
    <property type="match status" value="1"/>
</dbReference>
<comment type="similarity">
    <text evidence="1">Belongs to the sulfatase family.</text>
</comment>
<feature type="region of interest" description="Disordered" evidence="5">
    <location>
        <begin position="1"/>
        <end position="23"/>
    </location>
</feature>
<evidence type="ECO:0000256" key="4">
    <source>
        <dbReference type="ARBA" id="ARBA00022837"/>
    </source>
</evidence>
<dbReference type="InterPro" id="IPR050738">
    <property type="entry name" value="Sulfatase"/>
</dbReference>
<organism evidence="7 8">
    <name type="scientific">Solirubrobacter ginsenosidimutans</name>
    <dbReference type="NCBI Taxonomy" id="490573"/>
    <lineage>
        <taxon>Bacteria</taxon>
        <taxon>Bacillati</taxon>
        <taxon>Actinomycetota</taxon>
        <taxon>Thermoleophilia</taxon>
        <taxon>Solirubrobacterales</taxon>
        <taxon>Solirubrobacteraceae</taxon>
        <taxon>Solirubrobacter</taxon>
    </lineage>
</organism>
<dbReference type="SUPFAM" id="SSF53649">
    <property type="entry name" value="Alkaline phosphatase-like"/>
    <property type="match status" value="1"/>
</dbReference>
<dbReference type="PROSITE" id="PS00149">
    <property type="entry name" value="SULFATASE_2"/>
    <property type="match status" value="1"/>
</dbReference>
<sequence>MTDTTDRTKLPLRRPPFTGVTAKTLAGSEPDWGLIGHAEPPEGAPNVLLVLIDDAGFGNPSTFGGPIQTPNYDRIAAQGLRYNRFHVTAMCSPTRASLLTGRNHHAVGMGGIPEFSGGFPGYSAMLPRDAAPFPKVMKENGYSTACVGKWHLTPEGEQGPAGPFHHWPNAWGFDYYWGFLAPEAGQYDTMIAENQKFIGVQDGKNGEPFYFPEAMTDQAIDWLHGVRGHDASKPWMLFYSTGCSHAPHHVAKEWSDRYKGQFDQGWDKLREETFARQKALGVIPPDTQLTPRPEEMPAWDSLSENSKRLFAHQMEVYAGYSQNADHHVGRLLDSIEEMGELENTVVVWIWGDNGASLEGTPTGTFNEGTMVNGLPLTDEEQMQLTLKWGGVEAWGSELMYPHYSTAWAWASNTPFAWGKQVASHLGGTRNPLVVSYPDRIKDAGGLRSQFTHVSDIGPTILDIVGLPQPTHVDGIEQQPMTGATFAGSFENPEAAERHTQQYFENFGNRAMYKDGWWLAMRMPRVPWRLDPEMLKTFAPGVWDPDADPVELYYLPEDFSQANDLAASHPEKVKELQDLFWEEAEKYHVKPLLAGFSPFFGILPPLGENTTVTYYGNVQNVAPGLVPRVYNHSYTISADLQIPEGGAEGVIVADGGHLGGYSLFVEDGKLKHTYAFLGVFEYRLESERELPTGDVNVELTFAADAPKPATPGTITLFINGEAAGTGRLDHTVPFGFSGYAGLDVGQDNGLVVDRNYAGKAPFAFTGTVKKVVFDVAPHLDDQDEHDLHEHASQGHTVRGVTA</sequence>
<dbReference type="PROSITE" id="PS00523">
    <property type="entry name" value="SULFATASE_1"/>
    <property type="match status" value="1"/>
</dbReference>
<keyword evidence="2" id="KW-0479">Metal-binding</keyword>
<feature type="domain" description="Sulfatase N-terminal" evidence="6">
    <location>
        <begin position="45"/>
        <end position="465"/>
    </location>
</feature>
<proteinExistence type="inferred from homology"/>
<dbReference type="Gene3D" id="3.30.1120.10">
    <property type="match status" value="1"/>
</dbReference>
<dbReference type="GO" id="GO:0016787">
    <property type="term" value="F:hydrolase activity"/>
    <property type="evidence" value="ECO:0007669"/>
    <property type="project" value="UniProtKB-KW"/>
</dbReference>
<keyword evidence="8" id="KW-1185">Reference proteome</keyword>
<dbReference type="AlphaFoldDB" id="A0A9X3MPP8"/>
<evidence type="ECO:0000256" key="1">
    <source>
        <dbReference type="ARBA" id="ARBA00008779"/>
    </source>
</evidence>
<dbReference type="Gene3D" id="3.40.720.10">
    <property type="entry name" value="Alkaline Phosphatase, subunit A"/>
    <property type="match status" value="1"/>
</dbReference>
<gene>
    <name evidence="7" type="ORF">OM076_01825</name>
</gene>
<name>A0A9X3MPP8_9ACTN</name>
<feature type="region of interest" description="Disordered" evidence="5">
    <location>
        <begin position="782"/>
        <end position="801"/>
    </location>
</feature>
<evidence type="ECO:0000313" key="7">
    <source>
        <dbReference type="EMBL" id="MDA0158988.1"/>
    </source>
</evidence>
<dbReference type="InterPro" id="IPR017850">
    <property type="entry name" value="Alkaline_phosphatase_core_sf"/>
</dbReference>
<evidence type="ECO:0000259" key="6">
    <source>
        <dbReference type="Pfam" id="PF00884"/>
    </source>
</evidence>
<evidence type="ECO:0000256" key="5">
    <source>
        <dbReference type="SAM" id="MobiDB-lite"/>
    </source>
</evidence>
<protein>
    <submittedName>
        <fullName evidence="7">Sulfatase-like hydrolase/transferase</fullName>
    </submittedName>
</protein>
<dbReference type="EMBL" id="JAPDOD010000001">
    <property type="protein sequence ID" value="MDA0158988.1"/>
    <property type="molecule type" value="Genomic_DNA"/>
</dbReference>
<dbReference type="CDD" id="cd16025">
    <property type="entry name" value="PAS_like"/>
    <property type="match status" value="1"/>
</dbReference>
<evidence type="ECO:0000313" key="8">
    <source>
        <dbReference type="Proteomes" id="UP001149140"/>
    </source>
</evidence>
<dbReference type="PANTHER" id="PTHR42693">
    <property type="entry name" value="ARYLSULFATASE FAMILY MEMBER"/>
    <property type="match status" value="1"/>
</dbReference>
<evidence type="ECO:0000256" key="3">
    <source>
        <dbReference type="ARBA" id="ARBA00022801"/>
    </source>
</evidence>
<feature type="compositionally biased region" description="Basic and acidic residues" evidence="5">
    <location>
        <begin position="782"/>
        <end position="791"/>
    </location>
</feature>
<comment type="caution">
    <text evidence="7">The sequence shown here is derived from an EMBL/GenBank/DDBJ whole genome shotgun (WGS) entry which is preliminary data.</text>
</comment>
<evidence type="ECO:0000256" key="2">
    <source>
        <dbReference type="ARBA" id="ARBA00022723"/>
    </source>
</evidence>
<keyword evidence="4" id="KW-0106">Calcium</keyword>
<dbReference type="InterPro" id="IPR000917">
    <property type="entry name" value="Sulfatase_N"/>
</dbReference>
<dbReference type="GO" id="GO:0046872">
    <property type="term" value="F:metal ion binding"/>
    <property type="evidence" value="ECO:0007669"/>
    <property type="project" value="UniProtKB-KW"/>
</dbReference>
<dbReference type="InterPro" id="IPR024607">
    <property type="entry name" value="Sulfatase_CS"/>
</dbReference>
<dbReference type="Proteomes" id="UP001149140">
    <property type="component" value="Unassembled WGS sequence"/>
</dbReference>